<evidence type="ECO:0000313" key="2">
    <source>
        <dbReference type="EMBL" id="MEX5718146.1"/>
    </source>
</evidence>
<dbReference type="InterPro" id="IPR013207">
    <property type="entry name" value="LGFP"/>
</dbReference>
<sequence>MRSGTRLFRRAGRLLALLVPAVVLATLLTGPTAPAQAADGRTFQAGNIIADSVFLNADTMSPVGIQSFLEAKRPSCAAGHTCLRDYRQDTWSRPGDAQCGPYQGAGGERASMIIWKVAQACGVNPMVLLVLLQKEQTLVSDDSPSSTQYDKATGYACPDTAPCDAQFYGFYNQVYKAAWQYQRYVKNPGNYRYKPFTTTYVQYHPNTGCGGSEVYLATRATAALYIYTPYQPNGAALGNMYGTGDGCSSYGNRNFWRMFTDWFGSTQVSYSVLGPISAAYDANGAGSGPLGDAVGNQYPTAWGGLTQAFQRGRIHYHQVTGAHAVITPLSGAYDALGGEGGPLGYPTGGRYPTANSGWTQPFQSGRIHWTAATGAHAVIGPVSALYDSVGGEGGFLGYPTGGRYATPNGGFTQTFQNGRIHWSPATGAHIVRGVFSPVYNGLRGESGPLGYPVTEQYPTAGNGLTQAFQNGRVHWSPTTGARAVIGPISQAYDALRGESGTLGYPTSDRYATPGDGFTQAFQRGRIHWSPTTGAHAVTGAMSAAYDARRGESGPLGYPVGAQYATTAGGVGQAFRNGTIVISAGGTVRTVEGGIGAQYAALGGGGGPLGEPTAGPAAAGGTGGTSQAFQNGRILDGPATPATSLRAPVLAAYDALGGHTGALGWPAAEQVTAPSGSTAQRFENGWLVVTSGGARTVTGDVATRWSALGGVLGALGAPTADRTTVSAGVEAQTFTGGLVVSTSSGTRAVLADIATAYTAAGGPTGALGLPSGERYATPGNGWTQVFANGRIHSSPATGAHAVLTPLSPAYDALRGESGPLGYPVGARAAAPGGGWTQSFQHGRISWSPSTGARVVLDAIASTYAAQQGEAGPLGYPTSAAYATRDNGQTQAFQNGRIHHSPATGAHAVIGPVSAAYDALRGEAGVLGYPVGGRYATADNGWTQPFQRGRIHWSPTTGARAVLNPISSVYDSARGESGPLGYPVSDRYATAGNGWTQAFQNGRIHWSPATGGFAVLRPLSTAYDALSGESGRLGYPTSSAYATRDSGLTQAFQRGRVHWSPATGAHAVIGDLSRAYDAQGGEGGALGYPTGDERVSGTVRSQQFQHGTITQTGTGTPVVALR</sequence>
<gene>
    <name evidence="2" type="ORF">ABQ292_07150</name>
</gene>
<reference evidence="2 3" key="1">
    <citation type="submission" date="2024-06" db="EMBL/GenBank/DDBJ databases">
        <title>Draft genome sequence of Geodermatophilus badlandi, a novel member of the Geodermatophilaceae isolated from badland sedimentary rocks in the Red desert, Wyoming, USA.</title>
        <authorList>
            <person name="Ben Tekaya S."/>
            <person name="Nouioui I."/>
            <person name="Flores G.M."/>
            <person name="Shaal M.N."/>
            <person name="Bredoire F."/>
            <person name="Basile F."/>
            <person name="Van Diepen L."/>
            <person name="Ward N.L."/>
        </authorList>
    </citation>
    <scope>NUCLEOTIDE SEQUENCE [LARGE SCALE GENOMIC DNA]</scope>
    <source>
        <strain evidence="2 3">WL48A</strain>
    </source>
</reference>
<dbReference type="Pfam" id="PF08310">
    <property type="entry name" value="LGFP"/>
    <property type="match status" value="15"/>
</dbReference>
<name>A0ABV3XEL6_9ACTN</name>
<dbReference type="RefSeq" id="WP_369204704.1">
    <property type="nucleotide sequence ID" value="NZ_JBFNXQ010000015.1"/>
</dbReference>
<feature type="chain" id="PRO_5045217940" description="LGFP repeat-containing protein" evidence="1">
    <location>
        <begin position="38"/>
        <end position="1120"/>
    </location>
</feature>
<feature type="signal peptide" evidence="1">
    <location>
        <begin position="1"/>
        <end position="37"/>
    </location>
</feature>
<evidence type="ECO:0000313" key="3">
    <source>
        <dbReference type="Proteomes" id="UP001560045"/>
    </source>
</evidence>
<keyword evidence="1" id="KW-0732">Signal</keyword>
<protein>
    <recommendedName>
        <fullName evidence="4">LGFP repeat-containing protein</fullName>
    </recommendedName>
</protein>
<dbReference type="Proteomes" id="UP001560045">
    <property type="component" value="Unassembled WGS sequence"/>
</dbReference>
<comment type="caution">
    <text evidence="2">The sequence shown here is derived from an EMBL/GenBank/DDBJ whole genome shotgun (WGS) entry which is preliminary data.</text>
</comment>
<dbReference type="EMBL" id="JBFNXQ010000015">
    <property type="protein sequence ID" value="MEX5718146.1"/>
    <property type="molecule type" value="Genomic_DNA"/>
</dbReference>
<organism evidence="2 3">
    <name type="scientific">Geodermatophilus maliterrae</name>
    <dbReference type="NCBI Taxonomy" id="3162531"/>
    <lineage>
        <taxon>Bacteria</taxon>
        <taxon>Bacillati</taxon>
        <taxon>Actinomycetota</taxon>
        <taxon>Actinomycetes</taxon>
        <taxon>Geodermatophilales</taxon>
        <taxon>Geodermatophilaceae</taxon>
        <taxon>Geodermatophilus</taxon>
    </lineage>
</organism>
<accession>A0ABV3XEL6</accession>
<evidence type="ECO:0000256" key="1">
    <source>
        <dbReference type="SAM" id="SignalP"/>
    </source>
</evidence>
<proteinExistence type="predicted"/>
<keyword evidence="3" id="KW-1185">Reference proteome</keyword>
<evidence type="ECO:0008006" key="4">
    <source>
        <dbReference type="Google" id="ProtNLM"/>
    </source>
</evidence>